<sequence>MYISDSSPDTQKQGYLEGDFHLFHIKDRLQRTYNFHYHDFLKILVHLEGNVIYTIEGRSYSLCPGDIVLVDRGQIHRPQVDFASPYERLVLYLSPDFLERYGEHGASLDSCFSTAAYRHSNVLRLKEDIRHPMLSLLRRLERAQNWQEEEFAGPLYCRLLCLEFLVELGRASMDANAQYIPTGTLNYHVSGLISYINGHLDQDLSIQTLSAGCCLSPYHMMRMFKEETGYTIGNYITEKRLLRARDLLAQGKSATESCFLSGFRNYSTFLRAYKQHYKELPKHSGRLKNSKN</sequence>
<gene>
    <name evidence="6" type="ORF">G5B36_13075</name>
    <name evidence="5" type="ORF">L0N08_16320</name>
</gene>
<keyword evidence="1" id="KW-0805">Transcription regulation</keyword>
<dbReference type="EMBL" id="JAAITT010000017">
    <property type="protein sequence ID" value="NSJ49624.1"/>
    <property type="molecule type" value="Genomic_DNA"/>
</dbReference>
<accession>A0AAW5BS07</accession>
<evidence type="ECO:0000313" key="7">
    <source>
        <dbReference type="Proteomes" id="UP000669239"/>
    </source>
</evidence>
<evidence type="ECO:0000313" key="5">
    <source>
        <dbReference type="EMBL" id="MCG4746991.1"/>
    </source>
</evidence>
<keyword evidence="2" id="KW-0238">DNA-binding</keyword>
<proteinExistence type="predicted"/>
<dbReference type="Gene3D" id="1.10.10.60">
    <property type="entry name" value="Homeodomain-like"/>
    <property type="match status" value="2"/>
</dbReference>
<dbReference type="Pfam" id="PF02311">
    <property type="entry name" value="AraC_binding"/>
    <property type="match status" value="1"/>
</dbReference>
<dbReference type="Proteomes" id="UP001299608">
    <property type="component" value="Unassembled WGS sequence"/>
</dbReference>
<dbReference type="SUPFAM" id="SSF51215">
    <property type="entry name" value="Regulatory protein AraC"/>
    <property type="match status" value="1"/>
</dbReference>
<dbReference type="InterPro" id="IPR003313">
    <property type="entry name" value="AraC-bd"/>
</dbReference>
<evidence type="ECO:0000256" key="2">
    <source>
        <dbReference type="ARBA" id="ARBA00023125"/>
    </source>
</evidence>
<keyword evidence="3" id="KW-0804">Transcription</keyword>
<dbReference type="InterPro" id="IPR014710">
    <property type="entry name" value="RmlC-like_jellyroll"/>
</dbReference>
<dbReference type="InterPro" id="IPR009057">
    <property type="entry name" value="Homeodomain-like_sf"/>
</dbReference>
<dbReference type="Gene3D" id="2.60.120.10">
    <property type="entry name" value="Jelly Rolls"/>
    <property type="match status" value="1"/>
</dbReference>
<protein>
    <submittedName>
        <fullName evidence="5">AraC family transcriptional regulator</fullName>
    </submittedName>
</protein>
<evidence type="ECO:0000256" key="1">
    <source>
        <dbReference type="ARBA" id="ARBA00023015"/>
    </source>
</evidence>
<evidence type="ECO:0000313" key="6">
    <source>
        <dbReference type="EMBL" id="NSJ49624.1"/>
    </source>
</evidence>
<feature type="domain" description="HTH araC/xylS-type" evidence="4">
    <location>
        <begin position="190"/>
        <end position="287"/>
    </location>
</feature>
<dbReference type="GO" id="GO:0003700">
    <property type="term" value="F:DNA-binding transcription factor activity"/>
    <property type="evidence" value="ECO:0007669"/>
    <property type="project" value="InterPro"/>
</dbReference>
<dbReference type="Proteomes" id="UP000669239">
    <property type="component" value="Unassembled WGS sequence"/>
</dbReference>
<dbReference type="SMART" id="SM00342">
    <property type="entry name" value="HTH_ARAC"/>
    <property type="match status" value="1"/>
</dbReference>
<dbReference type="EMBL" id="JAKNGE010000020">
    <property type="protein sequence ID" value="MCG4746991.1"/>
    <property type="molecule type" value="Genomic_DNA"/>
</dbReference>
<keyword evidence="7" id="KW-1185">Reference proteome</keyword>
<dbReference type="InterPro" id="IPR037923">
    <property type="entry name" value="HTH-like"/>
</dbReference>
<comment type="caution">
    <text evidence="5">The sequence shown here is derived from an EMBL/GenBank/DDBJ whole genome shotgun (WGS) entry which is preliminary data.</text>
</comment>
<dbReference type="PANTHER" id="PTHR43280">
    <property type="entry name" value="ARAC-FAMILY TRANSCRIPTIONAL REGULATOR"/>
    <property type="match status" value="1"/>
</dbReference>
<reference evidence="5" key="3">
    <citation type="submission" date="2022-01" db="EMBL/GenBank/DDBJ databases">
        <title>Collection of gut derived symbiotic bacterial strains cultured from healthy donors.</title>
        <authorList>
            <person name="Lin H."/>
            <person name="Kohout C."/>
            <person name="Waligurski E."/>
            <person name="Pamer E.G."/>
        </authorList>
    </citation>
    <scope>NUCLEOTIDE SEQUENCE</scope>
    <source>
        <strain evidence="5">DFI.6.55</strain>
    </source>
</reference>
<name>A0AAW5BS07_9FIRM</name>
<dbReference type="GeneID" id="97205118"/>
<dbReference type="AlphaFoldDB" id="A0AAW5BS07"/>
<dbReference type="SUPFAM" id="SSF46689">
    <property type="entry name" value="Homeodomain-like"/>
    <property type="match status" value="1"/>
</dbReference>
<organism evidence="5 8">
    <name type="scientific">Enterocloster aldenensis</name>
    <dbReference type="NCBI Taxonomy" id="358742"/>
    <lineage>
        <taxon>Bacteria</taxon>
        <taxon>Bacillati</taxon>
        <taxon>Bacillota</taxon>
        <taxon>Clostridia</taxon>
        <taxon>Lachnospirales</taxon>
        <taxon>Lachnospiraceae</taxon>
        <taxon>Enterocloster</taxon>
    </lineage>
</organism>
<reference evidence="6" key="2">
    <citation type="submission" date="2020-02" db="EMBL/GenBank/DDBJ databases">
        <authorList>
            <person name="Littmann E."/>
            <person name="Sorbara M."/>
        </authorList>
    </citation>
    <scope>NUCLEOTIDE SEQUENCE</scope>
    <source>
        <strain evidence="6">MSK.1.17</strain>
    </source>
</reference>
<evidence type="ECO:0000313" key="8">
    <source>
        <dbReference type="Proteomes" id="UP001299608"/>
    </source>
</evidence>
<reference evidence="6 7" key="1">
    <citation type="journal article" date="2020" name="Cell Host Microbe">
        <title>Functional and Genomic Variation between Human-Derived Isolates of Lachnospiraceae Reveals Inter- and Intra-Species Diversity.</title>
        <authorList>
            <person name="Sorbara M.T."/>
            <person name="Littmann E.R."/>
            <person name="Fontana E."/>
            <person name="Moody T.U."/>
            <person name="Kohout C.E."/>
            <person name="Gjonbalaj M."/>
            <person name="Eaton V."/>
            <person name="Seok R."/>
            <person name="Leiner I.M."/>
            <person name="Pamer E.G."/>
        </authorList>
    </citation>
    <scope>NUCLEOTIDE SEQUENCE [LARGE SCALE GENOMIC DNA]</scope>
    <source>
        <strain evidence="6 7">MSK.1.17</strain>
    </source>
</reference>
<dbReference type="Pfam" id="PF12833">
    <property type="entry name" value="HTH_18"/>
    <property type="match status" value="1"/>
</dbReference>
<dbReference type="PROSITE" id="PS01124">
    <property type="entry name" value="HTH_ARAC_FAMILY_2"/>
    <property type="match status" value="1"/>
</dbReference>
<evidence type="ECO:0000259" key="4">
    <source>
        <dbReference type="PROSITE" id="PS01124"/>
    </source>
</evidence>
<dbReference type="GO" id="GO:0043565">
    <property type="term" value="F:sequence-specific DNA binding"/>
    <property type="evidence" value="ECO:0007669"/>
    <property type="project" value="InterPro"/>
</dbReference>
<dbReference type="RefSeq" id="WP_117555312.1">
    <property type="nucleotide sequence ID" value="NZ_BAABZL010000001.1"/>
</dbReference>
<evidence type="ECO:0000256" key="3">
    <source>
        <dbReference type="ARBA" id="ARBA00023163"/>
    </source>
</evidence>
<dbReference type="InterPro" id="IPR018060">
    <property type="entry name" value="HTH_AraC"/>
</dbReference>
<dbReference type="PANTHER" id="PTHR43280:SF34">
    <property type="entry name" value="ARAC-FAMILY TRANSCRIPTIONAL REGULATOR"/>
    <property type="match status" value="1"/>
</dbReference>